<evidence type="ECO:0000313" key="2">
    <source>
        <dbReference type="Proteomes" id="UP001239111"/>
    </source>
</evidence>
<evidence type="ECO:0000313" key="1">
    <source>
        <dbReference type="EMBL" id="KAJ8672231.1"/>
    </source>
</evidence>
<dbReference type="EMBL" id="CM056743">
    <property type="protein sequence ID" value="KAJ8672231.1"/>
    <property type="molecule type" value="Genomic_DNA"/>
</dbReference>
<keyword evidence="2" id="KW-1185">Reference proteome</keyword>
<dbReference type="Proteomes" id="UP001239111">
    <property type="component" value="Chromosome 3"/>
</dbReference>
<proteinExistence type="predicted"/>
<accession>A0ACC2NM76</accession>
<organism evidence="1 2">
    <name type="scientific">Eretmocerus hayati</name>
    <dbReference type="NCBI Taxonomy" id="131215"/>
    <lineage>
        <taxon>Eukaryota</taxon>
        <taxon>Metazoa</taxon>
        <taxon>Ecdysozoa</taxon>
        <taxon>Arthropoda</taxon>
        <taxon>Hexapoda</taxon>
        <taxon>Insecta</taxon>
        <taxon>Pterygota</taxon>
        <taxon>Neoptera</taxon>
        <taxon>Endopterygota</taxon>
        <taxon>Hymenoptera</taxon>
        <taxon>Apocrita</taxon>
        <taxon>Proctotrupomorpha</taxon>
        <taxon>Chalcidoidea</taxon>
        <taxon>Aphelinidae</taxon>
        <taxon>Aphelininae</taxon>
        <taxon>Eretmocerus</taxon>
    </lineage>
</organism>
<name>A0ACC2NM76_9HYME</name>
<comment type="caution">
    <text evidence="1">The sequence shown here is derived from an EMBL/GenBank/DDBJ whole genome shotgun (WGS) entry which is preliminary data.</text>
</comment>
<reference evidence="1" key="1">
    <citation type="submission" date="2023-04" db="EMBL/GenBank/DDBJ databases">
        <title>A chromosome-level genome assembly of the parasitoid wasp Eretmocerus hayati.</title>
        <authorList>
            <person name="Zhong Y."/>
            <person name="Liu S."/>
            <person name="Liu Y."/>
        </authorList>
    </citation>
    <scope>NUCLEOTIDE SEQUENCE</scope>
    <source>
        <strain evidence="1">ZJU_SS_LIU_2023</strain>
    </source>
</reference>
<protein>
    <submittedName>
        <fullName evidence="1">Uncharacterized protein</fullName>
    </submittedName>
</protein>
<sequence>MSTLIEGIESDMFLEEDEDIIPPPQEFDDISHQPTLTEVEVLNDSDKTLVESDLKEMSSCSKDLLSPPPSPSSVEKLHVPQKMTSKSYSRRGNYDKDLKKNAKKNSCGGIKICEAHHLRSRKLKKSVKKLPLSSSRVLKKRSSRVKVSRKATMVRRKKFAEAIRVWQGKSTPKVSKKVNTHIKTPTAFNQECSTLEPKIEITTEQIRARLRQRKNKSFESVNKLGVTLQALSAERLANRVSQGRDRVIRIRAASRRWVWSLVGGTPDVGSV</sequence>
<gene>
    <name evidence="1" type="ORF">QAD02_003490</name>
</gene>